<gene>
    <name evidence="1" type="ORF">BJ508DRAFT_156294</name>
</gene>
<accession>A0A3N4HWV2</accession>
<sequence length="224" mass="26241">MIFRRGSFFHQQHLLRTMRPRRAAFLAAREKLTKRPRLEAPTSVIPQQQTPPVVLPSPKRKFHELPTELRLMIYHHLDAFYLLCLSHVHSVFYYDINSSLCYKLVKAASGYTPWTSSRPRNLTVKNIHRLSTDMDAKRYNRRFVMSDSWCFLIGTHVACPSCRLVCRAGHRAEEYPCYWWNIALGCGCAASLKYRWPCRNLFGHSIRPFVDVSWEVGAPWKKDI</sequence>
<organism evidence="1 2">
    <name type="scientific">Ascobolus immersus RN42</name>
    <dbReference type="NCBI Taxonomy" id="1160509"/>
    <lineage>
        <taxon>Eukaryota</taxon>
        <taxon>Fungi</taxon>
        <taxon>Dikarya</taxon>
        <taxon>Ascomycota</taxon>
        <taxon>Pezizomycotina</taxon>
        <taxon>Pezizomycetes</taxon>
        <taxon>Pezizales</taxon>
        <taxon>Ascobolaceae</taxon>
        <taxon>Ascobolus</taxon>
    </lineage>
</organism>
<evidence type="ECO:0008006" key="3">
    <source>
        <dbReference type="Google" id="ProtNLM"/>
    </source>
</evidence>
<protein>
    <recommendedName>
        <fullName evidence="3">F-box domain-containing protein</fullName>
    </recommendedName>
</protein>
<proteinExistence type="predicted"/>
<dbReference type="Proteomes" id="UP000275078">
    <property type="component" value="Unassembled WGS sequence"/>
</dbReference>
<dbReference type="EMBL" id="ML119712">
    <property type="protein sequence ID" value="RPA78342.1"/>
    <property type="molecule type" value="Genomic_DNA"/>
</dbReference>
<name>A0A3N4HWV2_ASCIM</name>
<evidence type="ECO:0000313" key="1">
    <source>
        <dbReference type="EMBL" id="RPA78342.1"/>
    </source>
</evidence>
<evidence type="ECO:0000313" key="2">
    <source>
        <dbReference type="Proteomes" id="UP000275078"/>
    </source>
</evidence>
<dbReference type="AlphaFoldDB" id="A0A3N4HWV2"/>
<reference evidence="1 2" key="1">
    <citation type="journal article" date="2018" name="Nat. Ecol. Evol.">
        <title>Pezizomycetes genomes reveal the molecular basis of ectomycorrhizal truffle lifestyle.</title>
        <authorList>
            <person name="Murat C."/>
            <person name="Payen T."/>
            <person name="Noel B."/>
            <person name="Kuo A."/>
            <person name="Morin E."/>
            <person name="Chen J."/>
            <person name="Kohler A."/>
            <person name="Krizsan K."/>
            <person name="Balestrini R."/>
            <person name="Da Silva C."/>
            <person name="Montanini B."/>
            <person name="Hainaut M."/>
            <person name="Levati E."/>
            <person name="Barry K.W."/>
            <person name="Belfiori B."/>
            <person name="Cichocki N."/>
            <person name="Clum A."/>
            <person name="Dockter R.B."/>
            <person name="Fauchery L."/>
            <person name="Guy J."/>
            <person name="Iotti M."/>
            <person name="Le Tacon F."/>
            <person name="Lindquist E.A."/>
            <person name="Lipzen A."/>
            <person name="Malagnac F."/>
            <person name="Mello A."/>
            <person name="Molinier V."/>
            <person name="Miyauchi S."/>
            <person name="Poulain J."/>
            <person name="Riccioni C."/>
            <person name="Rubini A."/>
            <person name="Sitrit Y."/>
            <person name="Splivallo R."/>
            <person name="Traeger S."/>
            <person name="Wang M."/>
            <person name="Zifcakova L."/>
            <person name="Wipf D."/>
            <person name="Zambonelli A."/>
            <person name="Paolocci F."/>
            <person name="Nowrousian M."/>
            <person name="Ottonello S."/>
            <person name="Baldrian P."/>
            <person name="Spatafora J.W."/>
            <person name="Henrissat B."/>
            <person name="Nagy L.G."/>
            <person name="Aury J.M."/>
            <person name="Wincker P."/>
            <person name="Grigoriev I.V."/>
            <person name="Bonfante P."/>
            <person name="Martin F.M."/>
        </authorList>
    </citation>
    <scope>NUCLEOTIDE SEQUENCE [LARGE SCALE GENOMIC DNA]</scope>
    <source>
        <strain evidence="1 2">RN42</strain>
    </source>
</reference>
<keyword evidence="2" id="KW-1185">Reference proteome</keyword>